<dbReference type="RefSeq" id="WP_138692683.1">
    <property type="nucleotide sequence ID" value="NZ_JBHSAZ010000107.1"/>
</dbReference>
<dbReference type="PROSITE" id="PS50850">
    <property type="entry name" value="MFS"/>
    <property type="match status" value="1"/>
</dbReference>
<evidence type="ECO:0000256" key="3">
    <source>
        <dbReference type="ARBA" id="ARBA00022692"/>
    </source>
</evidence>
<dbReference type="Gene3D" id="1.20.1250.20">
    <property type="entry name" value="MFS general substrate transporter like domains"/>
    <property type="match status" value="1"/>
</dbReference>
<organism evidence="8 9">
    <name type="scientific">Nonomuraea zeae</name>
    <dbReference type="NCBI Taxonomy" id="1642303"/>
    <lineage>
        <taxon>Bacteria</taxon>
        <taxon>Bacillati</taxon>
        <taxon>Actinomycetota</taxon>
        <taxon>Actinomycetes</taxon>
        <taxon>Streptosporangiales</taxon>
        <taxon>Streptosporangiaceae</taxon>
        <taxon>Nonomuraea</taxon>
    </lineage>
</organism>
<keyword evidence="4 6" id="KW-1133">Transmembrane helix</keyword>
<sequence length="309" mass="32239">MPTSAPVRLPRPRVAAARAETTSGCAASVSATYVAELGGPDAWKWALATSAVPSLIVLIMRTGSPESPRWLISKGRAAEARQIVDRWLGPEVALPEATEATGASAGDWRRLFAPDMWRRTAVAGLFWMALAIPNFSLFVFLPDVLAALNVRDEFLGTVLPCAFALVGSVIGIFLLPRLGRRAALMGFMAVLAAISLWIGLVPSAAWVTVALFVLFGMLLALVGNLEFIYPSELFPTELRASGLGVASAVSRIGAAAGTFLLPIGLESVGAGGVMVATAVVLALGIAVTAAWAPETNGLALDDAPVPVEH</sequence>
<feature type="domain" description="Major facilitator superfamily (MFS) profile" evidence="7">
    <location>
        <begin position="1"/>
        <end position="296"/>
    </location>
</feature>
<evidence type="ECO:0000256" key="5">
    <source>
        <dbReference type="ARBA" id="ARBA00023136"/>
    </source>
</evidence>
<keyword evidence="5 6" id="KW-0472">Membrane</keyword>
<dbReference type="OrthoDB" id="9787026at2"/>
<protein>
    <submittedName>
        <fullName evidence="8">Sugar porter family MFS transporter</fullName>
    </submittedName>
</protein>
<gene>
    <name evidence="8" type="ORF">ETD85_27550</name>
</gene>
<feature type="transmembrane region" description="Helical" evidence="6">
    <location>
        <begin position="241"/>
        <end position="263"/>
    </location>
</feature>
<comment type="similarity">
    <text evidence="2">Belongs to the major facilitator superfamily. Sugar transporter (TC 2.A.1.1) family.</text>
</comment>
<feature type="transmembrane region" description="Helical" evidence="6">
    <location>
        <begin position="206"/>
        <end position="229"/>
    </location>
</feature>
<dbReference type="GO" id="GO:0005886">
    <property type="term" value="C:plasma membrane"/>
    <property type="evidence" value="ECO:0007669"/>
    <property type="project" value="UniProtKB-SubCell"/>
</dbReference>
<feature type="transmembrane region" description="Helical" evidence="6">
    <location>
        <begin position="269"/>
        <end position="292"/>
    </location>
</feature>
<dbReference type="GO" id="GO:0005351">
    <property type="term" value="F:carbohydrate:proton symporter activity"/>
    <property type="evidence" value="ECO:0007669"/>
    <property type="project" value="TreeGrafter"/>
</dbReference>
<dbReference type="Pfam" id="PF00083">
    <property type="entry name" value="Sugar_tr"/>
    <property type="match status" value="1"/>
</dbReference>
<dbReference type="InterPro" id="IPR050360">
    <property type="entry name" value="MFS_Sugar_Transporters"/>
</dbReference>
<feature type="transmembrane region" description="Helical" evidence="6">
    <location>
        <begin position="182"/>
        <end position="200"/>
    </location>
</feature>
<dbReference type="InterPro" id="IPR020846">
    <property type="entry name" value="MFS_dom"/>
</dbReference>
<proteinExistence type="inferred from homology"/>
<comment type="subcellular location">
    <subcellularLocation>
        <location evidence="1">Cell membrane</location>
        <topology evidence="1">Multi-pass membrane protein</topology>
    </subcellularLocation>
</comment>
<dbReference type="PANTHER" id="PTHR48022">
    <property type="entry name" value="PLASTIDIC GLUCOSE TRANSPORTER 4"/>
    <property type="match status" value="1"/>
</dbReference>
<evidence type="ECO:0000313" key="8">
    <source>
        <dbReference type="EMBL" id="TMR30921.1"/>
    </source>
</evidence>
<dbReference type="AlphaFoldDB" id="A0A5S4GEJ8"/>
<keyword evidence="3 6" id="KW-0812">Transmembrane</keyword>
<reference evidence="8 9" key="1">
    <citation type="submission" date="2019-05" db="EMBL/GenBank/DDBJ databases">
        <title>Draft genome sequence of Nonomuraea zeae DSM 100528.</title>
        <authorList>
            <person name="Saricaoglu S."/>
            <person name="Isik K."/>
        </authorList>
    </citation>
    <scope>NUCLEOTIDE SEQUENCE [LARGE SCALE GENOMIC DNA]</scope>
    <source>
        <strain evidence="8 9">DSM 100528</strain>
    </source>
</reference>
<evidence type="ECO:0000256" key="6">
    <source>
        <dbReference type="SAM" id="Phobius"/>
    </source>
</evidence>
<feature type="transmembrane region" description="Helical" evidence="6">
    <location>
        <begin position="120"/>
        <end position="142"/>
    </location>
</feature>
<evidence type="ECO:0000256" key="2">
    <source>
        <dbReference type="ARBA" id="ARBA00010992"/>
    </source>
</evidence>
<evidence type="ECO:0000256" key="4">
    <source>
        <dbReference type="ARBA" id="ARBA00022989"/>
    </source>
</evidence>
<evidence type="ECO:0000313" key="9">
    <source>
        <dbReference type="Proteomes" id="UP000306628"/>
    </source>
</evidence>
<evidence type="ECO:0000256" key="1">
    <source>
        <dbReference type="ARBA" id="ARBA00004651"/>
    </source>
</evidence>
<dbReference type="InterPro" id="IPR005828">
    <property type="entry name" value="MFS_sugar_transport-like"/>
</dbReference>
<evidence type="ECO:0000259" key="7">
    <source>
        <dbReference type="PROSITE" id="PS50850"/>
    </source>
</evidence>
<feature type="transmembrane region" description="Helical" evidence="6">
    <location>
        <begin position="154"/>
        <end position="175"/>
    </location>
</feature>
<dbReference type="EMBL" id="VCKX01000092">
    <property type="protein sequence ID" value="TMR30921.1"/>
    <property type="molecule type" value="Genomic_DNA"/>
</dbReference>
<dbReference type="InterPro" id="IPR036259">
    <property type="entry name" value="MFS_trans_sf"/>
</dbReference>
<dbReference type="Proteomes" id="UP000306628">
    <property type="component" value="Unassembled WGS sequence"/>
</dbReference>
<keyword evidence="9" id="KW-1185">Reference proteome</keyword>
<dbReference type="PANTHER" id="PTHR48022:SF2">
    <property type="entry name" value="PLASTIDIC GLUCOSE TRANSPORTER 4"/>
    <property type="match status" value="1"/>
</dbReference>
<name>A0A5S4GEJ8_9ACTN</name>
<comment type="caution">
    <text evidence="8">The sequence shown here is derived from an EMBL/GenBank/DDBJ whole genome shotgun (WGS) entry which is preliminary data.</text>
</comment>
<dbReference type="SUPFAM" id="SSF103473">
    <property type="entry name" value="MFS general substrate transporter"/>
    <property type="match status" value="1"/>
</dbReference>
<accession>A0A5S4GEJ8</accession>